<accession>A0ACC2T8B3</accession>
<sequence>MDLIVIFLSLVVLAASKINLDVECNYYGDVCPKVKDGFALAAKFLENALDLTNPINIKADYSDYTNDPEWDEVTTGTHHSK</sequence>
<reference evidence="1" key="1">
    <citation type="submission" date="2022-04" db="EMBL/GenBank/DDBJ databases">
        <title>Genome of the entomopathogenic fungus Entomophthora muscae.</title>
        <authorList>
            <person name="Elya C."/>
            <person name="Lovett B.R."/>
            <person name="Lee E."/>
            <person name="Macias A.M."/>
            <person name="Hajek A.E."/>
            <person name="De Bivort B.L."/>
            <person name="Kasson M.T."/>
            <person name="De Fine Licht H.H."/>
            <person name="Stajich J.E."/>
        </authorList>
    </citation>
    <scope>NUCLEOTIDE SEQUENCE</scope>
    <source>
        <strain evidence="1">Berkeley</strain>
    </source>
</reference>
<name>A0ACC2T8B3_9FUNG</name>
<protein>
    <submittedName>
        <fullName evidence="1">Uncharacterized protein</fullName>
    </submittedName>
</protein>
<evidence type="ECO:0000313" key="2">
    <source>
        <dbReference type="Proteomes" id="UP001165960"/>
    </source>
</evidence>
<comment type="caution">
    <text evidence="1">The sequence shown here is derived from an EMBL/GenBank/DDBJ whole genome shotgun (WGS) entry which is preliminary data.</text>
</comment>
<dbReference type="EMBL" id="QTSX02003557">
    <property type="protein sequence ID" value="KAJ9070898.1"/>
    <property type="molecule type" value="Genomic_DNA"/>
</dbReference>
<gene>
    <name evidence="1" type="ORF">DSO57_1002957</name>
</gene>
<proteinExistence type="predicted"/>
<organism evidence="1 2">
    <name type="scientific">Entomophthora muscae</name>
    <dbReference type="NCBI Taxonomy" id="34485"/>
    <lineage>
        <taxon>Eukaryota</taxon>
        <taxon>Fungi</taxon>
        <taxon>Fungi incertae sedis</taxon>
        <taxon>Zoopagomycota</taxon>
        <taxon>Entomophthoromycotina</taxon>
        <taxon>Entomophthoromycetes</taxon>
        <taxon>Entomophthorales</taxon>
        <taxon>Entomophthoraceae</taxon>
        <taxon>Entomophthora</taxon>
    </lineage>
</organism>
<keyword evidence="2" id="KW-1185">Reference proteome</keyword>
<dbReference type="Proteomes" id="UP001165960">
    <property type="component" value="Unassembled WGS sequence"/>
</dbReference>
<evidence type="ECO:0000313" key="1">
    <source>
        <dbReference type="EMBL" id="KAJ9070898.1"/>
    </source>
</evidence>